<evidence type="ECO:0000256" key="1">
    <source>
        <dbReference type="SAM" id="MobiDB-lite"/>
    </source>
</evidence>
<dbReference type="Pfam" id="PF14384">
    <property type="entry name" value="BrnA_antitoxin"/>
    <property type="match status" value="1"/>
</dbReference>
<evidence type="ECO:0000313" key="3">
    <source>
        <dbReference type="Proteomes" id="UP000228930"/>
    </source>
</evidence>
<comment type="caution">
    <text evidence="2">The sequence shown here is derived from an EMBL/GenBank/DDBJ whole genome shotgun (WGS) entry which is preliminary data.</text>
</comment>
<name>A0A2M6UJF6_9BRAD</name>
<dbReference type="RefSeq" id="WP_100179776.1">
    <property type="nucleotide sequence ID" value="NZ_LFJC01000003.1"/>
</dbReference>
<gene>
    <name evidence="2" type="ORF">TSA1_30825</name>
</gene>
<sequence length="95" mass="10614">MSRKAKRSTIDRENPEWTREDFAKATKFPAGIRLGDMKPSQLASMVGKRGPQKAPTKIPVSIRLSPEVVQHFKAKGPGWQSKIDAALRKMVKRAS</sequence>
<keyword evidence="3" id="KW-1185">Reference proteome</keyword>
<reference evidence="2 3" key="1">
    <citation type="submission" date="2015-06" db="EMBL/GenBank/DDBJ databases">
        <title>Comparative genome analysis of nirS-carrying Bradyrhizobium sp. strains.</title>
        <authorList>
            <person name="Ishii S."/>
            <person name="Jang J."/>
            <person name="Nishizawa T."/>
            <person name="Senoo K."/>
        </authorList>
    </citation>
    <scope>NUCLEOTIDE SEQUENCE [LARGE SCALE GENOMIC DNA]</scope>
    <source>
        <strain evidence="2 3">TSA1</strain>
    </source>
</reference>
<evidence type="ECO:0000313" key="2">
    <source>
        <dbReference type="EMBL" id="PIT04655.1"/>
    </source>
</evidence>
<dbReference type="Proteomes" id="UP000228930">
    <property type="component" value="Unassembled WGS sequence"/>
</dbReference>
<dbReference type="InterPro" id="IPR025528">
    <property type="entry name" value="BrnA_antitoxin"/>
</dbReference>
<feature type="region of interest" description="Disordered" evidence="1">
    <location>
        <begin position="1"/>
        <end position="22"/>
    </location>
</feature>
<proteinExistence type="predicted"/>
<protein>
    <recommendedName>
        <fullName evidence="4">BrnA antitoxin family protein</fullName>
    </recommendedName>
</protein>
<organism evidence="2 3">
    <name type="scientific">Bradyrhizobium nitroreducens</name>
    <dbReference type="NCBI Taxonomy" id="709803"/>
    <lineage>
        <taxon>Bacteria</taxon>
        <taxon>Pseudomonadati</taxon>
        <taxon>Pseudomonadota</taxon>
        <taxon>Alphaproteobacteria</taxon>
        <taxon>Hyphomicrobiales</taxon>
        <taxon>Nitrobacteraceae</taxon>
        <taxon>Bradyrhizobium</taxon>
    </lineage>
</organism>
<feature type="compositionally biased region" description="Basic and acidic residues" evidence="1">
    <location>
        <begin position="8"/>
        <end position="22"/>
    </location>
</feature>
<dbReference type="EMBL" id="LFJC01000003">
    <property type="protein sequence ID" value="PIT04655.1"/>
    <property type="molecule type" value="Genomic_DNA"/>
</dbReference>
<dbReference type="AlphaFoldDB" id="A0A2M6UJF6"/>
<evidence type="ECO:0008006" key="4">
    <source>
        <dbReference type="Google" id="ProtNLM"/>
    </source>
</evidence>
<accession>A0A2M6UJF6</accession>